<feature type="compositionally biased region" description="Basic residues" evidence="1">
    <location>
        <begin position="48"/>
        <end position="67"/>
    </location>
</feature>
<dbReference type="EMBL" id="JANPWB010000002">
    <property type="protein sequence ID" value="KAJ1210353.1"/>
    <property type="molecule type" value="Genomic_DNA"/>
</dbReference>
<proteinExistence type="predicted"/>
<keyword evidence="3" id="KW-1185">Reference proteome</keyword>
<feature type="compositionally biased region" description="Basic and acidic residues" evidence="1">
    <location>
        <begin position="69"/>
        <end position="81"/>
    </location>
</feature>
<feature type="region of interest" description="Disordered" evidence="1">
    <location>
        <begin position="1"/>
        <end position="130"/>
    </location>
</feature>
<organism evidence="2 3">
    <name type="scientific">Pleurodeles waltl</name>
    <name type="common">Iberian ribbed newt</name>
    <dbReference type="NCBI Taxonomy" id="8319"/>
    <lineage>
        <taxon>Eukaryota</taxon>
        <taxon>Metazoa</taxon>
        <taxon>Chordata</taxon>
        <taxon>Craniata</taxon>
        <taxon>Vertebrata</taxon>
        <taxon>Euteleostomi</taxon>
        <taxon>Amphibia</taxon>
        <taxon>Batrachia</taxon>
        <taxon>Caudata</taxon>
        <taxon>Salamandroidea</taxon>
        <taxon>Salamandridae</taxon>
        <taxon>Pleurodelinae</taxon>
        <taxon>Pleurodeles</taxon>
    </lineage>
</organism>
<feature type="compositionally biased region" description="Basic and acidic residues" evidence="1">
    <location>
        <begin position="111"/>
        <end position="120"/>
    </location>
</feature>
<evidence type="ECO:0000313" key="2">
    <source>
        <dbReference type="EMBL" id="KAJ1210353.1"/>
    </source>
</evidence>
<accession>A0AAV7WCQ3</accession>
<evidence type="ECO:0000313" key="3">
    <source>
        <dbReference type="Proteomes" id="UP001066276"/>
    </source>
</evidence>
<protein>
    <submittedName>
        <fullName evidence="2">Uncharacterized protein</fullName>
    </submittedName>
</protein>
<reference evidence="2" key="1">
    <citation type="journal article" date="2022" name="bioRxiv">
        <title>Sequencing and chromosome-scale assembly of the giantPleurodeles waltlgenome.</title>
        <authorList>
            <person name="Brown T."/>
            <person name="Elewa A."/>
            <person name="Iarovenko S."/>
            <person name="Subramanian E."/>
            <person name="Araus A.J."/>
            <person name="Petzold A."/>
            <person name="Susuki M."/>
            <person name="Suzuki K.-i.T."/>
            <person name="Hayashi T."/>
            <person name="Toyoda A."/>
            <person name="Oliveira C."/>
            <person name="Osipova E."/>
            <person name="Leigh N.D."/>
            <person name="Simon A."/>
            <person name="Yun M.H."/>
        </authorList>
    </citation>
    <scope>NUCLEOTIDE SEQUENCE</scope>
    <source>
        <strain evidence="2">20211129_DDA</strain>
        <tissue evidence="2">Liver</tissue>
    </source>
</reference>
<dbReference type="Proteomes" id="UP001066276">
    <property type="component" value="Chromosome 1_2"/>
</dbReference>
<name>A0AAV7WCQ3_PLEWA</name>
<sequence>MDCATGGQRSGLARQGLEWRPRGSGTAAERVREEKRIRGGGSGQRKTAERRRHKEEKKRRNRPRLRTKPAPEQRDHDKRSALEAVALLGQGNGTEEAGDGDSGHRTYPTDSDAHQSDEALRVTLRSADNL</sequence>
<gene>
    <name evidence="2" type="ORF">NDU88_005719</name>
</gene>
<dbReference type="AlphaFoldDB" id="A0AAV7WCQ3"/>
<comment type="caution">
    <text evidence="2">The sequence shown here is derived from an EMBL/GenBank/DDBJ whole genome shotgun (WGS) entry which is preliminary data.</text>
</comment>
<evidence type="ECO:0000256" key="1">
    <source>
        <dbReference type="SAM" id="MobiDB-lite"/>
    </source>
</evidence>